<dbReference type="InterPro" id="IPR036322">
    <property type="entry name" value="WD40_repeat_dom_sf"/>
</dbReference>
<dbReference type="RefSeq" id="WP_231329512.1">
    <property type="nucleotide sequence ID" value="NZ_CP059572.1"/>
</dbReference>
<reference evidence="5" key="1">
    <citation type="submission" date="2020-07" db="EMBL/GenBank/DDBJ databases">
        <authorList>
            <person name="Tarantini F.S."/>
            <person name="Hong K.W."/>
            <person name="Chan K.G."/>
        </authorList>
    </citation>
    <scope>NUCLEOTIDE SEQUENCE</scope>
    <source>
        <strain evidence="5">32-07</strain>
    </source>
</reference>
<dbReference type="InterPro" id="IPR051179">
    <property type="entry name" value="WD_repeat_multifunction"/>
</dbReference>
<feature type="compositionally biased region" description="Low complexity" evidence="4">
    <location>
        <begin position="262"/>
        <end position="271"/>
    </location>
</feature>
<evidence type="ECO:0000256" key="4">
    <source>
        <dbReference type="SAM" id="MobiDB-lite"/>
    </source>
</evidence>
<dbReference type="Proteomes" id="UP001049518">
    <property type="component" value="Chromosome"/>
</dbReference>
<dbReference type="InterPro" id="IPR027417">
    <property type="entry name" value="P-loop_NTPase"/>
</dbReference>
<name>A0ABX8QYB9_9ACTN</name>
<feature type="compositionally biased region" description="Pro residues" evidence="4">
    <location>
        <begin position="249"/>
        <end position="261"/>
    </location>
</feature>
<proteinExistence type="predicted"/>
<dbReference type="Gene3D" id="3.40.50.1460">
    <property type="match status" value="1"/>
</dbReference>
<evidence type="ECO:0000256" key="2">
    <source>
        <dbReference type="ARBA" id="ARBA00022737"/>
    </source>
</evidence>
<dbReference type="PANTHER" id="PTHR19857">
    <property type="entry name" value="MITOCHONDRIAL DIVISION PROTEIN 1-RELATED"/>
    <property type="match status" value="1"/>
</dbReference>
<keyword evidence="6" id="KW-1185">Reference proteome</keyword>
<dbReference type="EMBL" id="CP059572">
    <property type="protein sequence ID" value="QXJ23834.1"/>
    <property type="molecule type" value="Genomic_DNA"/>
</dbReference>
<dbReference type="InterPro" id="IPR015943">
    <property type="entry name" value="WD40/YVTN_repeat-like_dom_sf"/>
</dbReference>
<gene>
    <name evidence="5" type="ORF">AGRA3207_005046</name>
</gene>
<dbReference type="SUPFAM" id="SSF52540">
    <property type="entry name" value="P-loop containing nucleoside triphosphate hydrolases"/>
    <property type="match status" value="1"/>
</dbReference>
<evidence type="ECO:0000256" key="3">
    <source>
        <dbReference type="PROSITE-ProRule" id="PRU00221"/>
    </source>
</evidence>
<evidence type="ECO:0000256" key="1">
    <source>
        <dbReference type="ARBA" id="ARBA00022574"/>
    </source>
</evidence>
<dbReference type="InterPro" id="IPR001680">
    <property type="entry name" value="WD40_rpt"/>
</dbReference>
<dbReference type="Gene3D" id="2.130.10.10">
    <property type="entry name" value="YVTN repeat-like/Quinoprotein amine dehydrogenase"/>
    <property type="match status" value="3"/>
</dbReference>
<evidence type="ECO:0000313" key="5">
    <source>
        <dbReference type="EMBL" id="QXJ23834.1"/>
    </source>
</evidence>
<dbReference type="SMART" id="SM00320">
    <property type="entry name" value="WD40"/>
    <property type="match status" value="4"/>
</dbReference>
<dbReference type="SUPFAM" id="SSF50978">
    <property type="entry name" value="WD40 repeat-like"/>
    <property type="match status" value="1"/>
</dbReference>
<dbReference type="PROSITE" id="PS50082">
    <property type="entry name" value="WD_REPEATS_2"/>
    <property type="match status" value="1"/>
</dbReference>
<organism evidence="5 6">
    <name type="scientific">Actinomadura graeca</name>
    <dbReference type="NCBI Taxonomy" id="2750812"/>
    <lineage>
        <taxon>Bacteria</taxon>
        <taxon>Bacillati</taxon>
        <taxon>Actinomycetota</taxon>
        <taxon>Actinomycetes</taxon>
        <taxon>Streptosporangiales</taxon>
        <taxon>Thermomonosporaceae</taxon>
        <taxon>Actinomadura</taxon>
    </lineage>
</organism>
<dbReference type="SUPFAM" id="SSF50998">
    <property type="entry name" value="Quinoprotein alcohol dehydrogenase-like"/>
    <property type="match status" value="1"/>
</dbReference>
<protein>
    <submittedName>
        <fullName evidence="5">Caspase family protein</fullName>
    </submittedName>
</protein>
<dbReference type="InterPro" id="IPR011047">
    <property type="entry name" value="Quinoprotein_ADH-like_sf"/>
</dbReference>
<feature type="region of interest" description="Disordered" evidence="4">
    <location>
        <begin position="228"/>
        <end position="271"/>
    </location>
</feature>
<evidence type="ECO:0000313" key="6">
    <source>
        <dbReference type="Proteomes" id="UP001049518"/>
    </source>
</evidence>
<accession>A0ABX8QYB9</accession>
<keyword evidence="2" id="KW-0677">Repeat</keyword>
<keyword evidence="1 3" id="KW-0853">WD repeat</keyword>
<feature type="repeat" description="WD" evidence="3">
    <location>
        <begin position="1233"/>
        <end position="1278"/>
    </location>
</feature>
<sequence length="1311" mass="139185">MTPVTPRPRALVVAVERFIAEGLDELPFAAERARDIDAALGRLGYDSRLRVVLQITSAALDALVRAELEDSPERVLVVHVITHGEAPHGNVLALGSDGGPSADVEGWIRLVENLPDRSPVLFLLDLCHAGSVSRLAWQTDLDTAKRRAWVVAACQRDELAYDGRFSLAVAAVLHRISEGRLDLADGVAHVPFPVVSRLIRQEVNALARRADHYPQQVAATLVDPSDDEACPPFFRHRPAGSPAGRGTPPAHPAPPRDPSQPPGRRVPGYGVPFVEAAAGPGGADGRYGQIISHFTGRERELQSLGHWLEATNGGELATVTGGPGSGKSSLIGVLVCAAHPVLARHTGALLGRVQHLPPVMPKDRFVAVHAAGRSLEQVTAALAEQLGVPDRGAADAFLGAVRSLRTRPVIAVDALDEALDGPEVMRRLLLPLVDGTRLRGDGATPARLLVGVRPYREFDPLLRSPRRSELTVDLDRIDRDVLRSDLSIYVYNVIEHDGACRESSTVQGAFAGAVAKALTRPGAPRQWGAFLVATLYVQHFLAAQRREPLTDPADAERLGERIPRTPAAMLDLDLATGPARHWLRRLLGLLSRAKGRGIPADVLFRLVRTGTVPEEEDEADRARVEADLRAVLVSGHHYLRQATELDGTALYSLFHHGLSQELLRETGPVDPSALFAVLGPEDARDWDAAEPYLLEHGWEHACEAGEERTLLDDPEFLLRLTPERLATVLDEAGDTVLRATIVGLPAPDAAAAGRRRAAFVLAAARAGRPVLARRAACPPAEPPLPWVPIWTAGRARDPDSTGGRTPPPGDFALPRIKRWQTATTALAYVSLDGVPVAVTGHDNGRLLLWDLLRRDAIPWTDGPGRRRRPVRAHEGSVHALACAQVGDETLVISTGSDGRARAWCPPEPEPRYVWEIDDQAFLPAVACAWIDGAPAVVVADDSGRLHCFGLADGRTVGAPVTRLGRLIGLSIVRLEGRACALTAAQGGRVSAVDLASGQVVFQRDTGTSTTVVTAGSRDRRPVAVTAGGGGRVRGWWLDDSAAPPFELRGHKGMLETLTCAELRGSPVVIAGGEVGAAHVWDLSTGRPLARSRPFARLDGIHRIAWGTVRGHAVVIVAGDGTPLQVWDLGGLVEARHGNADATRPRTATAAAGHITGWRLTDADAIVLTADDGTDIAVSIRDGAVLPSCPAGRVAIGGPATLVLDGGRFEAVVDADGTTVRLVGAGTPHRDGVLGAHAAPISALAAGPSDGGEPSLLVSGDRSGTVVVWDLTRRGQEHRFTLPSPVTGLLVLPGGNLLVNADGEVIALARQS</sequence>